<proteinExistence type="inferred from homology"/>
<keyword evidence="2" id="KW-0689">Ribosomal protein</keyword>
<dbReference type="SUPFAM" id="SSF47060">
    <property type="entry name" value="S15/NS1 RNA-binding domain"/>
    <property type="match status" value="1"/>
</dbReference>
<accession>A0AAP0JA92</accession>
<dbReference type="Pfam" id="PF00312">
    <property type="entry name" value="Ribosomal_S15"/>
    <property type="match status" value="1"/>
</dbReference>
<feature type="compositionally biased region" description="Pro residues" evidence="4">
    <location>
        <begin position="29"/>
        <end position="39"/>
    </location>
</feature>
<dbReference type="InterPro" id="IPR000589">
    <property type="entry name" value="Ribosomal_uS15"/>
</dbReference>
<evidence type="ECO:0000313" key="5">
    <source>
        <dbReference type="EMBL" id="KAK9130512.1"/>
    </source>
</evidence>
<organism evidence="5 6">
    <name type="scientific">Stephania japonica</name>
    <dbReference type="NCBI Taxonomy" id="461633"/>
    <lineage>
        <taxon>Eukaryota</taxon>
        <taxon>Viridiplantae</taxon>
        <taxon>Streptophyta</taxon>
        <taxon>Embryophyta</taxon>
        <taxon>Tracheophyta</taxon>
        <taxon>Spermatophyta</taxon>
        <taxon>Magnoliopsida</taxon>
        <taxon>Ranunculales</taxon>
        <taxon>Menispermaceae</taxon>
        <taxon>Menispermoideae</taxon>
        <taxon>Cissampelideae</taxon>
        <taxon>Stephania</taxon>
    </lineage>
</organism>
<feature type="compositionally biased region" description="Basic and acidic residues" evidence="4">
    <location>
        <begin position="113"/>
        <end position="128"/>
    </location>
</feature>
<dbReference type="GO" id="GO:0005840">
    <property type="term" value="C:ribosome"/>
    <property type="evidence" value="ECO:0007669"/>
    <property type="project" value="UniProtKB-KW"/>
</dbReference>
<feature type="compositionally biased region" description="Gly residues" evidence="4">
    <location>
        <begin position="159"/>
        <end position="171"/>
    </location>
</feature>
<comment type="similarity">
    <text evidence="1">Belongs to the universal ribosomal protein uS15 family.</text>
</comment>
<dbReference type="InterPro" id="IPR009068">
    <property type="entry name" value="uS15_NS1_RNA-bd_sf"/>
</dbReference>
<dbReference type="SMART" id="SM01387">
    <property type="entry name" value="Ribosomal_S15"/>
    <property type="match status" value="1"/>
</dbReference>
<feature type="compositionally biased region" description="Polar residues" evidence="4">
    <location>
        <begin position="132"/>
        <end position="141"/>
    </location>
</feature>
<dbReference type="AlphaFoldDB" id="A0AAP0JA92"/>
<dbReference type="Gene3D" id="1.10.287.10">
    <property type="entry name" value="S15/NS1, RNA-binding"/>
    <property type="match status" value="1"/>
</dbReference>
<dbReference type="GO" id="GO:0006412">
    <property type="term" value="P:translation"/>
    <property type="evidence" value="ECO:0007669"/>
    <property type="project" value="InterPro"/>
</dbReference>
<dbReference type="CDD" id="cd00353">
    <property type="entry name" value="Ribosomal_S15p_S13e"/>
    <property type="match status" value="1"/>
</dbReference>
<gene>
    <name evidence="5" type="ORF">Sjap_010999</name>
</gene>
<keyword evidence="6" id="KW-1185">Reference proteome</keyword>
<sequence length="531" mass="59889">MALQLRLKCKPYRNPNLILHFSSSSSSSSPPPPPPPPNPNDEEEDKNESQSQSQSQSSPSQKTLFSAYFSDVRASLKNPPPQRPLRPAPPPPSETPSFAFSRSTSPAPVASIEEIRRNLSEFRRRPAEKTLPGSSPSSQPILFQDLYKRNVTEKSEGGAADGSGSGSGSGTGANQRIRMDFDSIRESLRQFRVQESNQSASDRLRGGGGGRLRSPALDPYSLKSFQDSLKAKPGEQEAKKPSLQWGGKEAIPTSVLGKELKPELEPEPQSKEVSTEFMKSYSYKELGSKLVKLRPADAKGFSLDEVNERLKKLKHSEEKELDARVGGIFFKDLRESLVKLNDEKTIKPIQRFDIVSHLQTPTYMLSPPKEHLVEKYFHPDNMSSKEKMKLELQRVRDEFKMSETDCGSSRVQVNEVIANYNIRSILELCVECLDLSNLWFVAEGNEIILLVYLVSPFIIEGKKEKKTLSYCILSLADKHSRKGLLAMVQRRKKLLKYLRRTDWDSYCLVISRLGLRDNPDYKEKEKKKKLA</sequence>
<evidence type="ECO:0000313" key="6">
    <source>
        <dbReference type="Proteomes" id="UP001417504"/>
    </source>
</evidence>
<protein>
    <recommendedName>
        <fullName evidence="7">30S ribosomal protein S15, chloroplastic</fullName>
    </recommendedName>
</protein>
<evidence type="ECO:0000256" key="4">
    <source>
        <dbReference type="SAM" id="MobiDB-lite"/>
    </source>
</evidence>
<feature type="compositionally biased region" description="Low complexity" evidence="4">
    <location>
        <begin position="49"/>
        <end position="61"/>
    </location>
</feature>
<feature type="compositionally biased region" description="Basic and acidic residues" evidence="4">
    <location>
        <begin position="146"/>
        <end position="156"/>
    </location>
</feature>
<feature type="region of interest" description="Disordered" evidence="4">
    <location>
        <begin position="14"/>
        <end position="245"/>
    </location>
</feature>
<dbReference type="Proteomes" id="UP001417504">
    <property type="component" value="Unassembled WGS sequence"/>
</dbReference>
<evidence type="ECO:0000256" key="1">
    <source>
        <dbReference type="ARBA" id="ARBA00008434"/>
    </source>
</evidence>
<dbReference type="PANTHER" id="PTHR47546:SF3">
    <property type="entry name" value="30S RIBOSOMAL PROTEIN S15, CHLOROPLASTIC"/>
    <property type="match status" value="1"/>
</dbReference>
<dbReference type="PANTHER" id="PTHR47546">
    <property type="entry name" value="S15/NS1, RNA-BINDING PROTEIN"/>
    <property type="match status" value="1"/>
</dbReference>
<feature type="compositionally biased region" description="Pro residues" evidence="4">
    <location>
        <begin position="78"/>
        <end position="94"/>
    </location>
</feature>
<feature type="compositionally biased region" description="Basic and acidic residues" evidence="4">
    <location>
        <begin position="177"/>
        <end position="189"/>
    </location>
</feature>
<keyword evidence="3" id="KW-0687">Ribonucleoprotein</keyword>
<dbReference type="EMBL" id="JBBNAE010000004">
    <property type="protein sequence ID" value="KAK9130512.1"/>
    <property type="molecule type" value="Genomic_DNA"/>
</dbReference>
<dbReference type="GO" id="GO:0003735">
    <property type="term" value="F:structural constituent of ribosome"/>
    <property type="evidence" value="ECO:0007669"/>
    <property type="project" value="InterPro"/>
</dbReference>
<evidence type="ECO:0000256" key="3">
    <source>
        <dbReference type="ARBA" id="ARBA00023274"/>
    </source>
</evidence>
<feature type="compositionally biased region" description="Basic and acidic residues" evidence="4">
    <location>
        <begin position="229"/>
        <end position="240"/>
    </location>
</feature>
<reference evidence="5 6" key="1">
    <citation type="submission" date="2024-01" db="EMBL/GenBank/DDBJ databases">
        <title>Genome assemblies of Stephania.</title>
        <authorList>
            <person name="Yang L."/>
        </authorList>
    </citation>
    <scope>NUCLEOTIDE SEQUENCE [LARGE SCALE GENOMIC DNA]</scope>
    <source>
        <strain evidence="5">QJT</strain>
        <tissue evidence="5">Leaf</tissue>
    </source>
</reference>
<comment type="caution">
    <text evidence="5">The sequence shown here is derived from an EMBL/GenBank/DDBJ whole genome shotgun (WGS) entry which is preliminary data.</text>
</comment>
<name>A0AAP0JA92_9MAGN</name>
<dbReference type="GO" id="GO:1990904">
    <property type="term" value="C:ribonucleoprotein complex"/>
    <property type="evidence" value="ECO:0007669"/>
    <property type="project" value="UniProtKB-KW"/>
</dbReference>
<evidence type="ECO:0008006" key="7">
    <source>
        <dbReference type="Google" id="ProtNLM"/>
    </source>
</evidence>
<evidence type="ECO:0000256" key="2">
    <source>
        <dbReference type="ARBA" id="ARBA00022980"/>
    </source>
</evidence>
<feature type="compositionally biased region" description="Polar residues" evidence="4">
    <location>
        <begin position="95"/>
        <end position="106"/>
    </location>
</feature>